<name>A0A9W7W1K6_9PEZI</name>
<gene>
    <name evidence="1" type="ORF">Tdes44962_MAKER03443</name>
</gene>
<evidence type="ECO:0000313" key="2">
    <source>
        <dbReference type="Proteomes" id="UP001138500"/>
    </source>
</evidence>
<accession>A0A9W7W1K6</accession>
<keyword evidence="2" id="KW-1185">Reference proteome</keyword>
<reference evidence="1 2" key="1">
    <citation type="journal article" date="2018" name="IMA Fungus">
        <title>IMA Genome-F 10: Nine draft genome sequences of Claviceps purpurea s.lat., including C. arundinis, C. humidiphila, and C. cf. spartinae, pseudomolecules for the pitch canker pathogen Fusarium circinatum, draft genome of Davidsoniella eucalypti, Grosmannia galeiformis, Quambalaria eucalypti, and Teratosphaeria destructans.</title>
        <authorList>
            <person name="Wingfield B.D."/>
            <person name="Liu M."/>
            <person name="Nguyen H.D."/>
            <person name="Lane F.A."/>
            <person name="Morgan S.W."/>
            <person name="De Vos L."/>
            <person name="Wilken P.M."/>
            <person name="Duong T.A."/>
            <person name="Aylward J."/>
            <person name="Coetzee M.P."/>
            <person name="Dadej K."/>
            <person name="De Beer Z.W."/>
            <person name="Findlay W."/>
            <person name="Havenga M."/>
            <person name="Kolarik M."/>
            <person name="Menzies J.G."/>
            <person name="Naidoo K."/>
            <person name="Pochopski O."/>
            <person name="Shoukouhi P."/>
            <person name="Santana Q.C."/>
            <person name="Seifert K.A."/>
            <person name="Soal N."/>
            <person name="Steenkamp E.T."/>
            <person name="Tatham C.T."/>
            <person name="van der Nest M.A."/>
            <person name="Wingfield M.J."/>
        </authorList>
    </citation>
    <scope>NUCLEOTIDE SEQUENCE [LARGE SCALE GENOMIC DNA]</scope>
    <source>
        <strain evidence="1">CMW44962</strain>
    </source>
</reference>
<evidence type="ECO:0000313" key="1">
    <source>
        <dbReference type="EMBL" id="KAH9826450.1"/>
    </source>
</evidence>
<organism evidence="1 2">
    <name type="scientific">Teratosphaeria destructans</name>
    <dbReference type="NCBI Taxonomy" id="418781"/>
    <lineage>
        <taxon>Eukaryota</taxon>
        <taxon>Fungi</taxon>
        <taxon>Dikarya</taxon>
        <taxon>Ascomycota</taxon>
        <taxon>Pezizomycotina</taxon>
        <taxon>Dothideomycetes</taxon>
        <taxon>Dothideomycetidae</taxon>
        <taxon>Mycosphaerellales</taxon>
        <taxon>Teratosphaeriaceae</taxon>
        <taxon>Teratosphaeria</taxon>
    </lineage>
</organism>
<dbReference type="AlphaFoldDB" id="A0A9W7W1K6"/>
<dbReference type="Proteomes" id="UP001138500">
    <property type="component" value="Unassembled WGS sequence"/>
</dbReference>
<reference evidence="1 2" key="2">
    <citation type="journal article" date="2021" name="Curr. Genet.">
        <title>Genetic response to nitrogen starvation in the aggressive Eucalyptus foliar pathogen Teratosphaeria destructans.</title>
        <authorList>
            <person name="Havenga M."/>
            <person name="Wingfield B.D."/>
            <person name="Wingfield M.J."/>
            <person name="Dreyer L.L."/>
            <person name="Roets F."/>
            <person name="Aylward J."/>
        </authorList>
    </citation>
    <scope>NUCLEOTIDE SEQUENCE [LARGE SCALE GENOMIC DNA]</scope>
    <source>
        <strain evidence="1">CMW44962</strain>
    </source>
</reference>
<dbReference type="EMBL" id="RIBY02001979">
    <property type="protein sequence ID" value="KAH9826450.1"/>
    <property type="molecule type" value="Genomic_DNA"/>
</dbReference>
<proteinExistence type="predicted"/>
<protein>
    <submittedName>
        <fullName evidence="1">Uncharacterized protein</fullName>
    </submittedName>
</protein>
<comment type="caution">
    <text evidence="1">The sequence shown here is derived from an EMBL/GenBank/DDBJ whole genome shotgun (WGS) entry which is preliminary data.</text>
</comment>
<sequence>MEVLVCPAIVIVIVVNWTWGKVIVVTRIEVKLLFAIVITVDGNTGADVMAGEAVLDIVVAALMTDVETGKVDVTTAVLLAGQFVMLAAQLPVSYSHVFKQDGRTPGAFGAATALKDDDDGEATGEPDAAGPDVDGAVSLELAGMAEELGFGTEVSAAVMGQMVVDTAIVDVTNIVDSAGQLVTVAAQDVIVATDVVYTVDVEYEAIDCEVVAAETSELDQPTLSRETEDTLRCGKKLASVEDKVEAESTADEEGLAVTGDVSTLDGEVDAVVDAVEVDGEELERALDVGDEMAVAIVTFDDPAELVALTVLDVDAGTVLDAAPQLKPMEWILSVQGLLALLDARAAEEEILETLLDALLEPLPELRPLDPP</sequence>